<protein>
    <submittedName>
        <fullName evidence="1">Uncharacterized protein</fullName>
    </submittedName>
</protein>
<comment type="caution">
    <text evidence="1">The sequence shown here is derived from an EMBL/GenBank/DDBJ whole genome shotgun (WGS) entry which is preliminary data.</text>
</comment>
<name>A0A4Y2DT30_ARAVE</name>
<proteinExistence type="predicted"/>
<organism evidence="1 2">
    <name type="scientific">Araneus ventricosus</name>
    <name type="common">Orbweaver spider</name>
    <name type="synonym">Epeira ventricosa</name>
    <dbReference type="NCBI Taxonomy" id="182803"/>
    <lineage>
        <taxon>Eukaryota</taxon>
        <taxon>Metazoa</taxon>
        <taxon>Ecdysozoa</taxon>
        <taxon>Arthropoda</taxon>
        <taxon>Chelicerata</taxon>
        <taxon>Arachnida</taxon>
        <taxon>Araneae</taxon>
        <taxon>Araneomorphae</taxon>
        <taxon>Entelegynae</taxon>
        <taxon>Araneoidea</taxon>
        <taxon>Araneidae</taxon>
        <taxon>Araneus</taxon>
    </lineage>
</organism>
<dbReference type="Proteomes" id="UP000499080">
    <property type="component" value="Unassembled WGS sequence"/>
</dbReference>
<dbReference type="AlphaFoldDB" id="A0A4Y2DT30"/>
<keyword evidence="2" id="KW-1185">Reference proteome</keyword>
<evidence type="ECO:0000313" key="2">
    <source>
        <dbReference type="Proteomes" id="UP000499080"/>
    </source>
</evidence>
<gene>
    <name evidence="1" type="ORF">AVEN_79906_1</name>
</gene>
<accession>A0A4Y2DT30</accession>
<dbReference type="EMBL" id="BGPR01000418">
    <property type="protein sequence ID" value="GBM19196.1"/>
    <property type="molecule type" value="Genomic_DNA"/>
</dbReference>
<reference evidence="1 2" key="1">
    <citation type="journal article" date="2019" name="Sci. Rep.">
        <title>Orb-weaving spider Araneus ventricosus genome elucidates the spidroin gene catalogue.</title>
        <authorList>
            <person name="Kono N."/>
            <person name="Nakamura H."/>
            <person name="Ohtoshi R."/>
            <person name="Moran D.A.P."/>
            <person name="Shinohara A."/>
            <person name="Yoshida Y."/>
            <person name="Fujiwara M."/>
            <person name="Mori M."/>
            <person name="Tomita M."/>
            <person name="Arakawa K."/>
        </authorList>
    </citation>
    <scope>NUCLEOTIDE SEQUENCE [LARGE SCALE GENOMIC DNA]</scope>
</reference>
<evidence type="ECO:0000313" key="1">
    <source>
        <dbReference type="EMBL" id="GBM19196.1"/>
    </source>
</evidence>
<sequence length="158" mass="17777">MSYQAERCTYWWTRLGVLIGDAYHRCQTTEMVPSGDSALHRWFARDVPSGDATTVVHSRCLHRSARLPQWLRTRCPIRRRATTGGRSALNVPSGDAHPPPQAPSRDPCIFTLVYLITVAGFAYSVRGSGLYLEPKRAPHIILFDVYCRCLNVEIYGIG</sequence>